<evidence type="ECO:0000256" key="5">
    <source>
        <dbReference type="ARBA" id="ARBA00023136"/>
    </source>
</evidence>
<evidence type="ECO:0000256" key="4">
    <source>
        <dbReference type="ARBA" id="ARBA00023040"/>
    </source>
</evidence>
<keyword evidence="3 8" id="KW-1133">Transmembrane helix</keyword>
<dbReference type="InterPro" id="IPR000276">
    <property type="entry name" value="GPCR_Rhodpsn"/>
</dbReference>
<dbReference type="GO" id="GO:0004930">
    <property type="term" value="F:G protein-coupled receptor activity"/>
    <property type="evidence" value="ECO:0007669"/>
    <property type="project" value="UniProtKB-KW"/>
</dbReference>
<keyword evidence="11" id="KW-1185">Reference proteome</keyword>
<evidence type="ECO:0000259" key="9">
    <source>
        <dbReference type="PROSITE" id="PS50262"/>
    </source>
</evidence>
<dbReference type="GO" id="GO:0016020">
    <property type="term" value="C:membrane"/>
    <property type="evidence" value="ECO:0007669"/>
    <property type="project" value="UniProtKB-SubCell"/>
</dbReference>
<feature type="transmembrane region" description="Helical" evidence="8">
    <location>
        <begin position="72"/>
        <end position="93"/>
    </location>
</feature>
<dbReference type="PROSITE" id="PS50262">
    <property type="entry name" value="G_PROTEIN_RECEP_F1_2"/>
    <property type="match status" value="1"/>
</dbReference>
<comment type="caution">
    <text evidence="10">The sequence shown here is derived from an EMBL/GenBank/DDBJ whole genome shotgun (WGS) entry which is preliminary data.</text>
</comment>
<dbReference type="InterPro" id="IPR017452">
    <property type="entry name" value="GPCR_Rhodpsn_7TM"/>
</dbReference>
<feature type="domain" description="G-protein coupled receptors family 1 profile" evidence="9">
    <location>
        <begin position="1"/>
        <end position="211"/>
    </location>
</feature>
<feature type="transmembrane region" description="Helical" evidence="8">
    <location>
        <begin position="113"/>
        <end position="137"/>
    </location>
</feature>
<feature type="transmembrane region" description="Helical" evidence="8">
    <location>
        <begin position="31"/>
        <end position="51"/>
    </location>
</feature>
<gene>
    <name evidence="10" type="primary">OPN5</name>
    <name evidence="10" type="ORF">Ciccas_003163</name>
</gene>
<dbReference type="EMBL" id="JBJKFK010000279">
    <property type="protein sequence ID" value="KAL3318170.1"/>
    <property type="molecule type" value="Genomic_DNA"/>
</dbReference>
<dbReference type="InterPro" id="IPR050125">
    <property type="entry name" value="GPCR_opsins"/>
</dbReference>
<evidence type="ECO:0000256" key="1">
    <source>
        <dbReference type="ARBA" id="ARBA00004141"/>
    </source>
</evidence>
<evidence type="ECO:0000313" key="11">
    <source>
        <dbReference type="Proteomes" id="UP001626550"/>
    </source>
</evidence>
<dbReference type="Gene3D" id="1.20.1070.10">
    <property type="entry name" value="Rhodopsin 7-helix transmembrane proteins"/>
    <property type="match status" value="1"/>
</dbReference>
<dbReference type="Proteomes" id="UP001626550">
    <property type="component" value="Unassembled WGS sequence"/>
</dbReference>
<keyword evidence="4" id="KW-0297">G-protein coupled receptor</keyword>
<keyword evidence="6" id="KW-0675">Receptor</keyword>
<dbReference type="AlphaFoldDB" id="A0ABD2QFB2"/>
<reference evidence="10 11" key="1">
    <citation type="submission" date="2024-11" db="EMBL/GenBank/DDBJ databases">
        <title>Adaptive evolution of stress response genes in parasites aligns with host niche diversity.</title>
        <authorList>
            <person name="Hahn C."/>
            <person name="Resl P."/>
        </authorList>
    </citation>
    <scope>NUCLEOTIDE SEQUENCE [LARGE SCALE GENOMIC DNA]</scope>
    <source>
        <strain evidence="10">EGGRZ-B1_66</strain>
        <tissue evidence="10">Body</tissue>
    </source>
</reference>
<comment type="subcellular location">
    <subcellularLocation>
        <location evidence="1">Membrane</location>
        <topology evidence="1">Multi-pass membrane protein</topology>
    </subcellularLocation>
</comment>
<dbReference type="PANTHER" id="PTHR24240">
    <property type="entry name" value="OPSIN"/>
    <property type="match status" value="1"/>
</dbReference>
<dbReference type="Pfam" id="PF00001">
    <property type="entry name" value="7tm_1"/>
    <property type="match status" value="1"/>
</dbReference>
<keyword evidence="7" id="KW-0807">Transducer</keyword>
<organism evidence="10 11">
    <name type="scientific">Cichlidogyrus casuarinus</name>
    <dbReference type="NCBI Taxonomy" id="1844966"/>
    <lineage>
        <taxon>Eukaryota</taxon>
        <taxon>Metazoa</taxon>
        <taxon>Spiralia</taxon>
        <taxon>Lophotrochozoa</taxon>
        <taxon>Platyhelminthes</taxon>
        <taxon>Monogenea</taxon>
        <taxon>Monopisthocotylea</taxon>
        <taxon>Dactylogyridea</taxon>
        <taxon>Ancyrocephalidae</taxon>
        <taxon>Cichlidogyrus</taxon>
    </lineage>
</organism>
<sequence>MCGVPFAALSCFSGGKWIFGARSCELRAAEAMFTGLCFLMNLYICCMDRYLMIKYESWYVKNGLKVMVPTMLCTCLSAAVVAMLPLYGIGSYGPEPQGTSCLVDVSKHDRGTVIYILALAAFTFILPILIGFFSLLGAHFGLSKQNKAADKLKQMNKLVASLFLFASLGWIPFVYIYVSLIIKESIKYPLYVAYLGPICCKVAISILPIFYWIFLAGSSDGKSLIKPKIVYTKSGRAKKIE</sequence>
<protein>
    <submittedName>
        <fullName evidence="10">Opsin-5</fullName>
    </submittedName>
</protein>
<evidence type="ECO:0000256" key="6">
    <source>
        <dbReference type="ARBA" id="ARBA00023170"/>
    </source>
</evidence>
<keyword evidence="5 8" id="KW-0472">Membrane</keyword>
<evidence type="ECO:0000256" key="3">
    <source>
        <dbReference type="ARBA" id="ARBA00022989"/>
    </source>
</evidence>
<dbReference type="SUPFAM" id="SSF81321">
    <property type="entry name" value="Family A G protein-coupled receptor-like"/>
    <property type="match status" value="1"/>
</dbReference>
<name>A0ABD2QFB2_9PLAT</name>
<evidence type="ECO:0000256" key="2">
    <source>
        <dbReference type="ARBA" id="ARBA00022692"/>
    </source>
</evidence>
<evidence type="ECO:0000313" key="10">
    <source>
        <dbReference type="EMBL" id="KAL3318170.1"/>
    </source>
</evidence>
<evidence type="ECO:0000256" key="8">
    <source>
        <dbReference type="SAM" id="Phobius"/>
    </source>
</evidence>
<evidence type="ECO:0000256" key="7">
    <source>
        <dbReference type="ARBA" id="ARBA00023224"/>
    </source>
</evidence>
<keyword evidence="2 8" id="KW-0812">Transmembrane</keyword>
<feature type="transmembrane region" description="Helical" evidence="8">
    <location>
        <begin position="190"/>
        <end position="214"/>
    </location>
</feature>
<accession>A0ABD2QFB2</accession>
<proteinExistence type="predicted"/>
<feature type="transmembrane region" description="Helical" evidence="8">
    <location>
        <begin position="158"/>
        <end position="178"/>
    </location>
</feature>